<protein>
    <submittedName>
        <fullName evidence="2">Uncharacterized protein</fullName>
    </submittedName>
</protein>
<feature type="coiled-coil region" evidence="1">
    <location>
        <begin position="475"/>
        <end position="502"/>
    </location>
</feature>
<proteinExistence type="predicted"/>
<name>A0ABR0BG50_PURLI</name>
<dbReference type="EMBL" id="JAWRVI010000146">
    <property type="protein sequence ID" value="KAK4074637.1"/>
    <property type="molecule type" value="Genomic_DNA"/>
</dbReference>
<comment type="caution">
    <text evidence="2">The sequence shown here is derived from an EMBL/GenBank/DDBJ whole genome shotgun (WGS) entry which is preliminary data.</text>
</comment>
<dbReference type="Proteomes" id="UP001287286">
    <property type="component" value="Unassembled WGS sequence"/>
</dbReference>
<keyword evidence="1" id="KW-0175">Coiled coil</keyword>
<sequence length="711" mass="81872">MKPNRVRQPHERRFVGRVQSRLEMVMCVLRRTRTGESEDVPPCVGRMCGPHVWAACGPQQPMGSTQGREWTADASRVNWFAQRGSTTRAAEQRTKAITRHESIGTPKDQLRITMEQRSEVCQASEPVDVGGQREDSVERIRRIHRIQVDRFERRAGYEVRDASNSTQGSDWVRHVGWAQHLAGLDRARLRATRDPVRGNEPTLQVMCASLDRVLEQARATAMSRQVGSHALYEVARKDVYVTPRRPFDNRVEPSTWTRYKEVWRQLLCILHRTQEGDPADRPPYQLTERQDASYREFVAVAKFAKDIAGGEDGHFSTDVADVQCLETVMTWLYDTMEQGEYGNIMISGLSVIGIGDDGGWRDVAEYTTTYSAVIKVARMLVVYHAYWEHKDVMALGHLVDDDTRAAAASIFRIVRRNVRQFTTKTPDIQWALRSPLDWIYESRTYGMRIRFEASAGGAIQWRGKRIRQRQIQFTMEELRQMLHALVDEARGLLAELTAVEQEGISRLPPIPWSKLEDDHSEDRAGYSFLHDARNTWLAKGEDWVLDRILSEGRRELWLTDTVSEGDDCPYKACAVDKYARALEQFRERLWMVMHMVAGQPARSAETLGIRYVNTVHGGVRNILAHNGMICLVMSDHENTRSTSEARPIHRYLPREVGELLVWYLWLALPFWQEVQGIVKQADIRSPFLWPDEVVSRTEEESEAERRERVEI</sequence>
<accession>A0ABR0BG50</accession>
<evidence type="ECO:0000313" key="2">
    <source>
        <dbReference type="EMBL" id="KAK4074637.1"/>
    </source>
</evidence>
<organism evidence="2 3">
    <name type="scientific">Purpureocillium lilacinum</name>
    <name type="common">Paecilomyces lilacinus</name>
    <dbReference type="NCBI Taxonomy" id="33203"/>
    <lineage>
        <taxon>Eukaryota</taxon>
        <taxon>Fungi</taxon>
        <taxon>Dikarya</taxon>
        <taxon>Ascomycota</taxon>
        <taxon>Pezizomycotina</taxon>
        <taxon>Sordariomycetes</taxon>
        <taxon>Hypocreomycetidae</taxon>
        <taxon>Hypocreales</taxon>
        <taxon>Ophiocordycipitaceae</taxon>
        <taxon>Purpureocillium</taxon>
    </lineage>
</organism>
<evidence type="ECO:0000256" key="1">
    <source>
        <dbReference type="SAM" id="Coils"/>
    </source>
</evidence>
<gene>
    <name evidence="2" type="ORF">Purlil1_12914</name>
</gene>
<keyword evidence="3" id="KW-1185">Reference proteome</keyword>
<reference evidence="2 3" key="1">
    <citation type="journal article" date="2024" name="Microbiol. Resour. Announc.">
        <title>Genome annotations for the ascomycete fungi Trichoderma harzianum, Trichoderma aggressivum, and Purpureocillium lilacinum.</title>
        <authorList>
            <person name="Beijen E.P.W."/>
            <person name="Ohm R.A."/>
        </authorList>
    </citation>
    <scope>NUCLEOTIDE SEQUENCE [LARGE SCALE GENOMIC DNA]</scope>
    <source>
        <strain evidence="2 3">CBS 150709</strain>
    </source>
</reference>
<evidence type="ECO:0000313" key="3">
    <source>
        <dbReference type="Proteomes" id="UP001287286"/>
    </source>
</evidence>